<keyword evidence="4 10" id="KW-0808">Transferase</keyword>
<comment type="caution">
    <text evidence="13">The sequence shown here is derived from an EMBL/GenBank/DDBJ whole genome shotgun (WGS) entry which is preliminary data.</text>
</comment>
<evidence type="ECO:0000313" key="13">
    <source>
        <dbReference type="EMBL" id="GIE17152.1"/>
    </source>
</evidence>
<evidence type="ECO:0000256" key="6">
    <source>
        <dbReference type="ARBA" id="ARBA00022984"/>
    </source>
</evidence>
<dbReference type="RefSeq" id="WP_203834460.1">
    <property type="nucleotide sequence ID" value="NZ_BAAATV010000001.1"/>
</dbReference>
<dbReference type="EC" id="2.4.1.227" evidence="10"/>
<evidence type="ECO:0000256" key="8">
    <source>
        <dbReference type="ARBA" id="ARBA00023306"/>
    </source>
</evidence>
<comment type="pathway">
    <text evidence="10">Cell wall biogenesis; peptidoglycan biosynthesis.</text>
</comment>
<keyword evidence="5 10" id="KW-0133">Cell shape</keyword>
<comment type="similarity">
    <text evidence="10">Belongs to the glycosyltransferase 28 family. MurG subfamily.</text>
</comment>
<dbReference type="InterPro" id="IPR004276">
    <property type="entry name" value="GlycoTrans_28_N"/>
</dbReference>
<dbReference type="InterPro" id="IPR007235">
    <property type="entry name" value="Glyco_trans_28_C"/>
</dbReference>
<evidence type="ECO:0000259" key="12">
    <source>
        <dbReference type="Pfam" id="PF04101"/>
    </source>
</evidence>
<reference evidence="13 14" key="1">
    <citation type="submission" date="2021-01" db="EMBL/GenBank/DDBJ databases">
        <title>Whole genome shotgun sequence of Actinoplanes humidus NBRC 14915.</title>
        <authorList>
            <person name="Komaki H."/>
            <person name="Tamura T."/>
        </authorList>
    </citation>
    <scope>NUCLEOTIDE SEQUENCE [LARGE SCALE GENOMIC DNA]</scope>
    <source>
        <strain evidence="13 14">NBRC 14915</strain>
    </source>
</reference>
<comment type="caution">
    <text evidence="10">Lacks conserved residue(s) required for the propagation of feature annotation.</text>
</comment>
<evidence type="ECO:0000256" key="5">
    <source>
        <dbReference type="ARBA" id="ARBA00022960"/>
    </source>
</evidence>
<evidence type="ECO:0000256" key="4">
    <source>
        <dbReference type="ARBA" id="ARBA00022679"/>
    </source>
</evidence>
<name>A0ABQ3ZFW3_9ACTN</name>
<dbReference type="GO" id="GO:0016740">
    <property type="term" value="F:transferase activity"/>
    <property type="evidence" value="ECO:0007669"/>
    <property type="project" value="UniProtKB-KW"/>
</dbReference>
<evidence type="ECO:0000256" key="9">
    <source>
        <dbReference type="ARBA" id="ARBA00023316"/>
    </source>
</evidence>
<evidence type="ECO:0000313" key="14">
    <source>
        <dbReference type="Proteomes" id="UP000603200"/>
    </source>
</evidence>
<protein>
    <recommendedName>
        <fullName evidence="10">UDP-N-acetylglucosamine--N-acetylmuramyl-(pentapeptide) pyrophosphoryl-undecaprenol N-acetylglucosamine transferase</fullName>
        <ecNumber evidence="10">2.4.1.227</ecNumber>
    </recommendedName>
    <alternativeName>
        <fullName evidence="10">Undecaprenyl-PP-MurNAc-pentapeptide-UDPGlcNAc GlcNAc transferase</fullName>
    </alternativeName>
</protein>
<evidence type="ECO:0000256" key="10">
    <source>
        <dbReference type="HAMAP-Rule" id="MF_00033"/>
    </source>
</evidence>
<feature type="binding site" evidence="10">
    <location>
        <position position="319"/>
    </location>
    <ligand>
        <name>UDP-N-acetyl-alpha-D-glucosamine</name>
        <dbReference type="ChEBI" id="CHEBI:57705"/>
    </ligand>
</feature>
<dbReference type="Pfam" id="PF04101">
    <property type="entry name" value="Glyco_tran_28_C"/>
    <property type="match status" value="1"/>
</dbReference>
<accession>A0ABQ3ZFW3</accession>
<feature type="binding site" evidence="10">
    <location>
        <begin position="21"/>
        <end position="23"/>
    </location>
    <ligand>
        <name>UDP-N-acetyl-alpha-D-glucosamine</name>
        <dbReference type="ChEBI" id="CHEBI:57705"/>
    </ligand>
</feature>
<sequence length="390" mass="41179">MSVYSAQHLQQFRLVVTGGGTGGHTYPALTTINALRERLALAGIEPDLLWVGVHGGLEEKISARAGVPFRAITTGKLRRTPTPRELWRNVVDAFRIPIGIGQAVLTVARNRPSVVLSTGGYVSVPIGLASRLFGVPYLMHEQTLALGLANRILAKFATRILLSQEPSLQHLTPKARERAVVTGNPIRPELFTGDRDKGAAAFGLDPRVPIVVVTGGAAGAQQINRLLAAVLPDVLPYCQVIHQCGSLSYAEMQQVAAQLPPALAHRYKVLDFIHEQMPDVLAAADVVLARSGAGTVAELTALGKPSILIPYGASAGGEQRSTAKHLAGLGAAIMLDGPTATPEHLRTELMSLVSDPSRRTAMAHSAAAQGHPDAADKVVNEILTVASRGA</sequence>
<dbReference type="PANTHER" id="PTHR21015">
    <property type="entry name" value="UDP-N-ACETYLGLUCOSAMINE--N-ACETYLMURAMYL-(PENTAPEPTIDE) PYROPHOSPHORYL-UNDECAPRENOL N-ACETYLGLUCOSAMINE TRANSFERASE 1"/>
    <property type="match status" value="1"/>
</dbReference>
<keyword evidence="9 10" id="KW-0961">Cell wall biogenesis/degradation</keyword>
<dbReference type="Gene3D" id="3.40.50.2000">
    <property type="entry name" value="Glycogen Phosphorylase B"/>
    <property type="match status" value="2"/>
</dbReference>
<keyword evidence="2 10" id="KW-0132">Cell division</keyword>
<organism evidence="13 14">
    <name type="scientific">Winogradskya humida</name>
    <dbReference type="NCBI Taxonomy" id="113566"/>
    <lineage>
        <taxon>Bacteria</taxon>
        <taxon>Bacillati</taxon>
        <taxon>Actinomycetota</taxon>
        <taxon>Actinomycetes</taxon>
        <taxon>Micromonosporales</taxon>
        <taxon>Micromonosporaceae</taxon>
        <taxon>Winogradskya</taxon>
    </lineage>
</organism>
<evidence type="ECO:0000256" key="1">
    <source>
        <dbReference type="ARBA" id="ARBA00022475"/>
    </source>
</evidence>
<dbReference type="Proteomes" id="UP000603200">
    <property type="component" value="Unassembled WGS sequence"/>
</dbReference>
<comment type="function">
    <text evidence="10">Cell wall formation. Catalyzes the transfer of a GlcNAc subunit on undecaprenyl-pyrophosphoryl-MurNAc-pentapeptide (lipid intermediate I) to form undecaprenyl-pyrophosphoryl-MurNAc-(pentapeptide)GlcNAc (lipid intermediate II).</text>
</comment>
<keyword evidence="1 10" id="KW-1003">Cell membrane</keyword>
<dbReference type="SUPFAM" id="SSF53756">
    <property type="entry name" value="UDP-Glycosyltransferase/glycogen phosphorylase"/>
    <property type="match status" value="1"/>
</dbReference>
<dbReference type="HAMAP" id="MF_00033">
    <property type="entry name" value="MurG"/>
    <property type="match status" value="1"/>
</dbReference>
<keyword evidence="6 10" id="KW-0573">Peptidoglycan synthesis</keyword>
<evidence type="ECO:0000256" key="7">
    <source>
        <dbReference type="ARBA" id="ARBA00023136"/>
    </source>
</evidence>
<dbReference type="PANTHER" id="PTHR21015:SF22">
    <property type="entry name" value="GLYCOSYLTRANSFERASE"/>
    <property type="match status" value="1"/>
</dbReference>
<dbReference type="InterPro" id="IPR006009">
    <property type="entry name" value="GlcNAc_MurG"/>
</dbReference>
<dbReference type="Pfam" id="PF03033">
    <property type="entry name" value="Glyco_transf_28"/>
    <property type="match status" value="1"/>
</dbReference>
<evidence type="ECO:0000256" key="2">
    <source>
        <dbReference type="ARBA" id="ARBA00022618"/>
    </source>
</evidence>
<comment type="subcellular location">
    <subcellularLocation>
        <location evidence="10">Cell membrane</location>
        <topology evidence="10">Peripheral membrane protein</topology>
        <orientation evidence="10">Cytoplasmic side</orientation>
    </subcellularLocation>
</comment>
<comment type="catalytic activity">
    <reaction evidence="10">
        <text>di-trans,octa-cis-undecaprenyl diphospho-N-acetyl-alpha-D-muramoyl-L-alanyl-D-glutamyl-meso-2,6-diaminopimeloyl-D-alanyl-D-alanine + UDP-N-acetyl-alpha-D-glucosamine = di-trans,octa-cis-undecaprenyl diphospho-[N-acetyl-alpha-D-glucosaminyl-(1-&gt;4)]-N-acetyl-alpha-D-muramoyl-L-alanyl-D-glutamyl-meso-2,6-diaminopimeloyl-D-alanyl-D-alanine + UDP + H(+)</text>
        <dbReference type="Rhea" id="RHEA:31227"/>
        <dbReference type="ChEBI" id="CHEBI:15378"/>
        <dbReference type="ChEBI" id="CHEBI:57705"/>
        <dbReference type="ChEBI" id="CHEBI:58223"/>
        <dbReference type="ChEBI" id="CHEBI:61387"/>
        <dbReference type="ChEBI" id="CHEBI:61388"/>
        <dbReference type="EC" id="2.4.1.227"/>
    </reaction>
</comment>
<keyword evidence="7 10" id="KW-0472">Membrane</keyword>
<dbReference type="EMBL" id="BOMN01000002">
    <property type="protein sequence ID" value="GIE17152.1"/>
    <property type="molecule type" value="Genomic_DNA"/>
</dbReference>
<keyword evidence="14" id="KW-1185">Reference proteome</keyword>
<dbReference type="CDD" id="cd03785">
    <property type="entry name" value="GT28_MurG"/>
    <property type="match status" value="1"/>
</dbReference>
<gene>
    <name evidence="13" type="primary">murG_1</name>
    <name evidence="10" type="synonym">murG</name>
    <name evidence="13" type="ORF">Ahu01nite_002540</name>
</gene>
<feature type="domain" description="Glycosyltransferase family 28 N-terminal" evidence="11">
    <location>
        <begin position="15"/>
        <end position="161"/>
    </location>
</feature>
<evidence type="ECO:0000259" key="11">
    <source>
        <dbReference type="Pfam" id="PF03033"/>
    </source>
</evidence>
<evidence type="ECO:0000256" key="3">
    <source>
        <dbReference type="ARBA" id="ARBA00022676"/>
    </source>
</evidence>
<feature type="binding site" evidence="10">
    <location>
        <position position="187"/>
    </location>
    <ligand>
        <name>UDP-N-acetyl-alpha-D-glucosamine</name>
        <dbReference type="ChEBI" id="CHEBI:57705"/>
    </ligand>
</feature>
<proteinExistence type="inferred from homology"/>
<keyword evidence="8 10" id="KW-0131">Cell cycle</keyword>
<feature type="domain" description="Glycosyl transferase family 28 C-terminal" evidence="12">
    <location>
        <begin position="210"/>
        <end position="377"/>
    </location>
</feature>
<keyword evidence="3 10" id="KW-0328">Glycosyltransferase</keyword>